<dbReference type="GO" id="GO:0031267">
    <property type="term" value="F:small GTPase binding"/>
    <property type="evidence" value="ECO:0007669"/>
    <property type="project" value="InterPro"/>
</dbReference>
<feature type="domain" description="Importin N-terminal" evidence="7">
    <location>
        <begin position="24"/>
        <end position="102"/>
    </location>
</feature>
<dbReference type="PROSITE" id="PS50166">
    <property type="entry name" value="IMPORTIN_B_NT"/>
    <property type="match status" value="1"/>
</dbReference>
<keyword evidence="5" id="KW-0539">Nucleus</keyword>
<protein>
    <recommendedName>
        <fullName evidence="7">Importin N-terminal domain-containing protein</fullName>
    </recommendedName>
</protein>
<dbReference type="InterPro" id="IPR011989">
    <property type="entry name" value="ARM-like"/>
</dbReference>
<dbReference type="VEuPathDB" id="FungiDB:CJI97_000857"/>
<evidence type="ECO:0000256" key="3">
    <source>
        <dbReference type="ARBA" id="ARBA00022448"/>
    </source>
</evidence>
<dbReference type="InterPro" id="IPR001494">
    <property type="entry name" value="Importin-beta_N"/>
</dbReference>
<evidence type="ECO:0000256" key="5">
    <source>
        <dbReference type="ARBA" id="ARBA00023242"/>
    </source>
</evidence>
<evidence type="ECO:0000256" key="6">
    <source>
        <dbReference type="SAM" id="MobiDB-lite"/>
    </source>
</evidence>
<dbReference type="PANTHER" id="PTHR10997">
    <property type="entry name" value="IMPORTIN-7, 8, 11"/>
    <property type="match status" value="1"/>
</dbReference>
<reference evidence="9" key="1">
    <citation type="journal article" date="2015" name="BMC Genomics">
        <title>Draft genome of a commonly misdiagnosed multidrug resistant pathogen Candida auris.</title>
        <authorList>
            <person name="Chatterjee S."/>
            <person name="Alampalli S.V."/>
            <person name="Nageshan R.K."/>
            <person name="Chettiar S.T."/>
            <person name="Joshi S."/>
            <person name="Tatu U.S."/>
        </authorList>
    </citation>
    <scope>NUCLEOTIDE SEQUENCE [LARGE SCALE GENOMIC DNA]</scope>
    <source>
        <strain evidence="9">6684</strain>
    </source>
</reference>
<dbReference type="InterPro" id="IPR056840">
    <property type="entry name" value="HEAT_IPO9_central"/>
</dbReference>
<evidence type="ECO:0000256" key="2">
    <source>
        <dbReference type="ARBA" id="ARBA00007991"/>
    </source>
</evidence>
<dbReference type="Pfam" id="PF25018">
    <property type="entry name" value="HEAT_IPO9_c"/>
    <property type="match status" value="1"/>
</dbReference>
<keyword evidence="4" id="KW-0653">Protein transport</keyword>
<accession>A0A0L0P1D5</accession>
<dbReference type="VEuPathDB" id="FungiDB:CJJ07_004693"/>
<dbReference type="GO" id="GO:0006606">
    <property type="term" value="P:protein import into nucleus"/>
    <property type="evidence" value="ECO:0007669"/>
    <property type="project" value="TreeGrafter"/>
</dbReference>
<name>A0A0L0P1D5_CANAR</name>
<dbReference type="Pfam" id="PF25758">
    <property type="entry name" value="TPR_IPO11"/>
    <property type="match status" value="1"/>
</dbReference>
<dbReference type="EMBL" id="LGST01000019">
    <property type="protein sequence ID" value="KNE00223.1"/>
    <property type="molecule type" value="Genomic_DNA"/>
</dbReference>
<proteinExistence type="inferred from homology"/>
<evidence type="ECO:0000256" key="1">
    <source>
        <dbReference type="ARBA" id="ARBA00004123"/>
    </source>
</evidence>
<dbReference type="GO" id="GO:0005829">
    <property type="term" value="C:cytosol"/>
    <property type="evidence" value="ECO:0007669"/>
    <property type="project" value="TreeGrafter"/>
</dbReference>
<dbReference type="GO" id="GO:0005635">
    <property type="term" value="C:nuclear envelope"/>
    <property type="evidence" value="ECO:0007669"/>
    <property type="project" value="TreeGrafter"/>
</dbReference>
<dbReference type="Gene3D" id="1.25.10.10">
    <property type="entry name" value="Leucine-rich Repeat Variant"/>
    <property type="match status" value="1"/>
</dbReference>
<comment type="caution">
    <text evidence="8">The sequence shown here is derived from an EMBL/GenBank/DDBJ whole genome shotgun (WGS) entry which is preliminary data.</text>
</comment>
<dbReference type="InterPro" id="IPR058669">
    <property type="entry name" value="TPR_IPO7/11-like"/>
</dbReference>
<dbReference type="Proteomes" id="UP000037122">
    <property type="component" value="Unassembled WGS sequence"/>
</dbReference>
<organism evidence="8 9">
    <name type="scientific">Candidozyma auris</name>
    <name type="common">Yeast</name>
    <name type="synonym">Candida auris</name>
    <dbReference type="NCBI Taxonomy" id="498019"/>
    <lineage>
        <taxon>Eukaryota</taxon>
        <taxon>Fungi</taxon>
        <taxon>Dikarya</taxon>
        <taxon>Ascomycota</taxon>
        <taxon>Saccharomycotina</taxon>
        <taxon>Pichiomycetes</taxon>
        <taxon>Metschnikowiaceae</taxon>
        <taxon>Candidozyma</taxon>
    </lineage>
</organism>
<evidence type="ECO:0000259" key="7">
    <source>
        <dbReference type="PROSITE" id="PS50166"/>
    </source>
</evidence>
<dbReference type="InterPro" id="IPR016024">
    <property type="entry name" value="ARM-type_fold"/>
</dbReference>
<sequence>MSSHAILALVADQNSPDNNRRLAAELQFNKLAAEDPSQVAFELIQGACSADEKIDIRQACLLHLKRLVPKFWSMGFELFVGPPIDQKLKQDIRSSLLKLVSTDPNSKVRSGSAYVIVQIAAADYPDEWPDLLVQLYDLARDLNNHTAVVGSLSVLTDLFDDLISEEQFWEGGVGSQLLSYITNLLGQDALPADIKTSALKLYLTVYNTLLSAEAVEVPERKAAVVDHIVKMFMLAGQLLEKLCNATANSLNLSEIYFRMKLYRVIANILSTYRKRVGKDLVSKVCTIMLQDLTYSSNAYKLVALDGNTQSIVAGTHNELDDPARVITNHLAELLSTLSLIQDSLPLVKNYPLEVFEELTRSIVQCAILPAETAEEYVSDFNAYVTEISGLSGVTTARDAVRDYVMDLGDKDAAQLFDMIKNEAMNRSLDWRSQEAYLLLAESAFLNEQAESVGADLQLSQYLASIDELVDQAHPLLVARIFILLPKFIEKFSGKLSVSDFGGVQFKNTYAFASSPSSEELFKLVKASSLVAATFWNQVPGLKLKDMGLELQGQIVQIASDLLDDSEEDTPPVIMEALSVAIDIDQRNAFTLIVNDEYSVIDIIIKAAFKDPANVQLTIDSRECLDTLLKDVSLQEFLQVCDRLLPFVIKIIQEAVSSTAVEYSPKLSLALDLLGNLLVAAPSKANDQAADSFPKDVFDFAFPVLRQLIMKASDDQILQSGAEVFNSLLQKAPKYFVEYSDPETKESGMHILIAVAGKFLSPELSDSAAMNCGLIVASLFENFQAFFDSDFFYQLLEATVRRLVIAKGVVTIENLVMVFCKLVLNASPENLINALTAVNVVMPDSQQQRNGLEAVLPIWFGSFEVTRGYEKIQQNILALGKLYSLNDSRLSSMIVDGDIIPYEGDMIITRSKSKTMPQKYTQIPAPVKILKLLANELGFQCQQPNAEDYQIENRGDDDDNGDDWEDLEDIGVPTYEKLKSYVDSDEEEEDGAPVGDQTVKEMLVQFFKECISKNLGNFQQYYEALDEDEKKILTENVVF</sequence>
<dbReference type="VEuPathDB" id="FungiDB:B9J08_000839"/>
<keyword evidence="3" id="KW-0813">Transport</keyword>
<feature type="compositionally biased region" description="Acidic residues" evidence="6">
    <location>
        <begin position="954"/>
        <end position="967"/>
    </location>
</feature>
<dbReference type="VEuPathDB" id="FungiDB:CJI96_0003259"/>
<evidence type="ECO:0000313" key="8">
    <source>
        <dbReference type="EMBL" id="KNE00223.1"/>
    </source>
</evidence>
<evidence type="ECO:0000313" key="9">
    <source>
        <dbReference type="Proteomes" id="UP000037122"/>
    </source>
</evidence>
<comment type="similarity">
    <text evidence="2">Belongs to the importin beta family.</text>
</comment>
<gene>
    <name evidence="8" type="ORF">QG37_02763</name>
</gene>
<dbReference type="VEuPathDB" id="FungiDB:QG37_02763"/>
<feature type="region of interest" description="Disordered" evidence="6">
    <location>
        <begin position="945"/>
        <end position="967"/>
    </location>
</feature>
<dbReference type="PANTHER" id="PTHR10997:SF9">
    <property type="entry name" value="IMPORTIN-9"/>
    <property type="match status" value="1"/>
</dbReference>
<comment type="subcellular location">
    <subcellularLocation>
        <location evidence="1">Nucleus</location>
    </subcellularLocation>
</comment>
<evidence type="ECO:0000256" key="4">
    <source>
        <dbReference type="ARBA" id="ARBA00022927"/>
    </source>
</evidence>
<dbReference type="AlphaFoldDB" id="A0A0L0P1D5"/>
<dbReference type="VEuPathDB" id="FungiDB:CJJ09_002800"/>
<dbReference type="SUPFAM" id="SSF48371">
    <property type="entry name" value="ARM repeat"/>
    <property type="match status" value="1"/>
</dbReference>